<organism evidence="3 4">
    <name type="scientific">Loxostege sticticalis</name>
    <name type="common">Beet webworm moth</name>
    <dbReference type="NCBI Taxonomy" id="481309"/>
    <lineage>
        <taxon>Eukaryota</taxon>
        <taxon>Metazoa</taxon>
        <taxon>Ecdysozoa</taxon>
        <taxon>Arthropoda</taxon>
        <taxon>Hexapoda</taxon>
        <taxon>Insecta</taxon>
        <taxon>Pterygota</taxon>
        <taxon>Neoptera</taxon>
        <taxon>Endopterygota</taxon>
        <taxon>Lepidoptera</taxon>
        <taxon>Glossata</taxon>
        <taxon>Ditrysia</taxon>
        <taxon>Pyraloidea</taxon>
        <taxon>Crambidae</taxon>
        <taxon>Pyraustinae</taxon>
        <taxon>Loxostege</taxon>
    </lineage>
</organism>
<dbReference type="Gene3D" id="1.10.340.70">
    <property type="match status" value="1"/>
</dbReference>
<dbReference type="InterPro" id="IPR036397">
    <property type="entry name" value="RNaseH_sf"/>
</dbReference>
<reference evidence="3 4" key="1">
    <citation type="submission" date="2024-06" db="EMBL/GenBank/DDBJ databases">
        <title>A chromosome-level genome assembly of beet webworm, Loxostege sticticalis.</title>
        <authorList>
            <person name="Zhang Y."/>
        </authorList>
    </citation>
    <scope>NUCLEOTIDE SEQUENCE [LARGE SCALE GENOMIC DNA]</scope>
    <source>
        <strain evidence="3">AQ026</strain>
        <tissue evidence="3">Whole body</tissue>
    </source>
</reference>
<dbReference type="InterPro" id="IPR041588">
    <property type="entry name" value="Integrase_H2C2"/>
</dbReference>
<dbReference type="Pfam" id="PF00665">
    <property type="entry name" value="rve"/>
    <property type="match status" value="1"/>
</dbReference>
<evidence type="ECO:0000256" key="1">
    <source>
        <dbReference type="ARBA" id="ARBA00012493"/>
    </source>
</evidence>
<proteinExistence type="predicted"/>
<feature type="domain" description="Integrase catalytic" evidence="2">
    <location>
        <begin position="121"/>
        <end position="280"/>
    </location>
</feature>
<dbReference type="InterPro" id="IPR050951">
    <property type="entry name" value="Retrovirus_Pol_polyprotein"/>
</dbReference>
<accession>A0ABR3I368</accession>
<name>A0ABR3I368_LOXSC</name>
<dbReference type="InterPro" id="IPR012337">
    <property type="entry name" value="RNaseH-like_sf"/>
</dbReference>
<dbReference type="Pfam" id="PF17921">
    <property type="entry name" value="Integrase_H2C2"/>
    <property type="match status" value="1"/>
</dbReference>
<sequence>MDWLKVEQRRDESLRPLMDNLRENNSIDGYVLEDDVLKRVIADPIFGHQVRTVVPKSFQWSIINSFHSELKHPGWEKTLQKIKETYWFDKMSTLVRRFVDNCVVCRTSKGTSGAVQAQLHPIQKPAAAFQVVHMDITGKLGTPNDQQYVIVTIDAFTKYVLFYYATDKSQHSTLAALKRTVHLFGTPTQIIVDGGREFLGEFKTYCERLGIDIHAIAPGVSRANGQVERVVATLKNALVMIKNYETEQWQTTLEELQLAMNCTAHRVTGIAPLTLLTQRKHCVPPGLLRLVNIDDETVDIEGLTRHVQQKMSEVAEQDRLRFNQRKAKIRPFQRGDYVLIKK</sequence>
<evidence type="ECO:0000313" key="4">
    <source>
        <dbReference type="Proteomes" id="UP001549920"/>
    </source>
</evidence>
<evidence type="ECO:0000259" key="2">
    <source>
        <dbReference type="PROSITE" id="PS50994"/>
    </source>
</evidence>
<dbReference type="EMBL" id="JBEUOH010000009">
    <property type="protein sequence ID" value="KAL0883238.1"/>
    <property type="molecule type" value="Genomic_DNA"/>
</dbReference>
<dbReference type="PANTHER" id="PTHR37984">
    <property type="entry name" value="PROTEIN CBG26694"/>
    <property type="match status" value="1"/>
</dbReference>
<dbReference type="Proteomes" id="UP001549920">
    <property type="component" value="Unassembled WGS sequence"/>
</dbReference>
<keyword evidence="4" id="KW-1185">Reference proteome</keyword>
<dbReference type="Gene3D" id="3.30.420.10">
    <property type="entry name" value="Ribonuclease H-like superfamily/Ribonuclease H"/>
    <property type="match status" value="1"/>
</dbReference>
<dbReference type="EC" id="2.7.7.49" evidence="1"/>
<protein>
    <recommendedName>
        <fullName evidence="1">RNA-directed DNA polymerase</fullName>
        <ecNumber evidence="1">2.7.7.49</ecNumber>
    </recommendedName>
</protein>
<comment type="caution">
    <text evidence="3">The sequence shown here is derived from an EMBL/GenBank/DDBJ whole genome shotgun (WGS) entry which is preliminary data.</text>
</comment>
<dbReference type="PROSITE" id="PS50994">
    <property type="entry name" value="INTEGRASE"/>
    <property type="match status" value="1"/>
</dbReference>
<dbReference type="SUPFAM" id="SSF53098">
    <property type="entry name" value="Ribonuclease H-like"/>
    <property type="match status" value="1"/>
</dbReference>
<dbReference type="PANTHER" id="PTHR37984:SF5">
    <property type="entry name" value="PROTEIN NYNRIN-LIKE"/>
    <property type="match status" value="1"/>
</dbReference>
<dbReference type="InterPro" id="IPR001584">
    <property type="entry name" value="Integrase_cat-core"/>
</dbReference>
<gene>
    <name evidence="3" type="ORF">ABMA27_016662</name>
</gene>
<evidence type="ECO:0000313" key="3">
    <source>
        <dbReference type="EMBL" id="KAL0883238.1"/>
    </source>
</evidence>